<organism evidence="1 2">
    <name type="scientific">Gigaspora margarita</name>
    <dbReference type="NCBI Taxonomy" id="4874"/>
    <lineage>
        <taxon>Eukaryota</taxon>
        <taxon>Fungi</taxon>
        <taxon>Fungi incertae sedis</taxon>
        <taxon>Mucoromycota</taxon>
        <taxon>Glomeromycotina</taxon>
        <taxon>Glomeromycetes</taxon>
        <taxon>Diversisporales</taxon>
        <taxon>Gigasporaceae</taxon>
        <taxon>Gigaspora</taxon>
    </lineage>
</organism>
<sequence length="425" mass="48512">MSSVPTPVSITIFNPSFFISSVPSRDIPYANYFTFCPYDRWSLRHYVMSIIDTYTNVEKDIAHTVFYNTLYNIIDDPQISQEVSNVAKRLTSNKNADIKSVQSLWNNTEQSNRASSTLPQSSSSTLEKRKSVELIVSSNKRQRIDHQMSCLCLNIDVPSRTNGSVNILEILKSAIRIFDQNTIALGSIHSYKSSNRLNVHGFEITSQWHLERIHADGDLYHNFCDLTISKPGTSEPVSEQLRPLEVWVVHFSCEDDVTKKPYWPCRELQEKGLNVMHFWHDKGFLNIRMSSKSLDVTGENAWEEDVDTMCADDSNKANDGKSKSSHKKHADYFASGYSATQLWCRRISVGDNVTSRQKQSFDFSVTTGFDSFRIAKKCEQPNIKASTCNPKETINSLQEKLVKTIGKIDILEKLFAKEMRLEKSR</sequence>
<evidence type="ECO:0000313" key="2">
    <source>
        <dbReference type="Proteomes" id="UP000789901"/>
    </source>
</evidence>
<protein>
    <submittedName>
        <fullName evidence="1">25139_t:CDS:1</fullName>
    </submittedName>
</protein>
<proteinExistence type="predicted"/>
<accession>A0ABN7ULB8</accession>
<name>A0ABN7ULB8_GIGMA</name>
<evidence type="ECO:0000313" key="1">
    <source>
        <dbReference type="EMBL" id="CAG8608042.1"/>
    </source>
</evidence>
<gene>
    <name evidence="1" type="ORF">GMARGA_LOCUS7213</name>
</gene>
<keyword evidence="2" id="KW-1185">Reference proteome</keyword>
<dbReference type="Proteomes" id="UP000789901">
    <property type="component" value="Unassembled WGS sequence"/>
</dbReference>
<reference evidence="1 2" key="1">
    <citation type="submission" date="2021-06" db="EMBL/GenBank/DDBJ databases">
        <authorList>
            <person name="Kallberg Y."/>
            <person name="Tangrot J."/>
            <person name="Rosling A."/>
        </authorList>
    </citation>
    <scope>NUCLEOTIDE SEQUENCE [LARGE SCALE GENOMIC DNA]</scope>
    <source>
        <strain evidence="1 2">120-4 pot B 10/14</strain>
    </source>
</reference>
<comment type="caution">
    <text evidence="1">The sequence shown here is derived from an EMBL/GenBank/DDBJ whole genome shotgun (WGS) entry which is preliminary data.</text>
</comment>
<dbReference type="EMBL" id="CAJVQB010003437">
    <property type="protein sequence ID" value="CAG8608042.1"/>
    <property type="molecule type" value="Genomic_DNA"/>
</dbReference>